<feature type="coiled-coil region" evidence="9">
    <location>
        <begin position="395"/>
        <end position="471"/>
    </location>
</feature>
<evidence type="ECO:0000256" key="9">
    <source>
        <dbReference type="SAM" id="Coils"/>
    </source>
</evidence>
<organism evidence="12 13">
    <name type="scientific">Thlaspi arvense</name>
    <name type="common">Field penny-cress</name>
    <dbReference type="NCBI Taxonomy" id="13288"/>
    <lineage>
        <taxon>Eukaryota</taxon>
        <taxon>Viridiplantae</taxon>
        <taxon>Streptophyta</taxon>
        <taxon>Embryophyta</taxon>
        <taxon>Tracheophyta</taxon>
        <taxon>Spermatophyta</taxon>
        <taxon>Magnoliopsida</taxon>
        <taxon>eudicotyledons</taxon>
        <taxon>Gunneridae</taxon>
        <taxon>Pentapetalae</taxon>
        <taxon>rosids</taxon>
        <taxon>malvids</taxon>
        <taxon>Brassicales</taxon>
        <taxon>Brassicaceae</taxon>
        <taxon>Thlaspideae</taxon>
        <taxon>Thlaspi</taxon>
    </lineage>
</organism>
<feature type="coiled-coil region" evidence="9">
    <location>
        <begin position="741"/>
        <end position="831"/>
    </location>
</feature>
<name>A0AAU9SX91_THLAR</name>
<evidence type="ECO:0000256" key="3">
    <source>
        <dbReference type="ARBA" id="ARBA00022741"/>
    </source>
</evidence>
<protein>
    <recommendedName>
        <fullName evidence="8">Kinesin-like protein</fullName>
    </recommendedName>
</protein>
<evidence type="ECO:0000313" key="13">
    <source>
        <dbReference type="Proteomes" id="UP000836841"/>
    </source>
</evidence>
<evidence type="ECO:0000256" key="2">
    <source>
        <dbReference type="ARBA" id="ARBA00022701"/>
    </source>
</evidence>
<dbReference type="CDD" id="cd01374">
    <property type="entry name" value="KISc_CENP_E"/>
    <property type="match status" value="1"/>
</dbReference>
<dbReference type="Pfam" id="PF00225">
    <property type="entry name" value="Kinesin"/>
    <property type="match status" value="1"/>
</dbReference>
<evidence type="ECO:0000256" key="8">
    <source>
        <dbReference type="RuleBase" id="RU000394"/>
    </source>
</evidence>
<dbReference type="GO" id="GO:0003777">
    <property type="term" value="F:microtubule motor activity"/>
    <property type="evidence" value="ECO:0007669"/>
    <property type="project" value="InterPro"/>
</dbReference>
<feature type="domain" description="Kinesin motor" evidence="11">
    <location>
        <begin position="62"/>
        <end position="393"/>
    </location>
</feature>
<evidence type="ECO:0000256" key="1">
    <source>
        <dbReference type="ARBA" id="ARBA00007310"/>
    </source>
</evidence>
<dbReference type="PRINTS" id="PR00380">
    <property type="entry name" value="KINESINHEAVY"/>
</dbReference>
<evidence type="ECO:0000256" key="7">
    <source>
        <dbReference type="PROSITE-ProRule" id="PRU00283"/>
    </source>
</evidence>
<reference evidence="12 13" key="1">
    <citation type="submission" date="2022-03" db="EMBL/GenBank/DDBJ databases">
        <authorList>
            <person name="Nunn A."/>
            <person name="Chopra R."/>
            <person name="Nunn A."/>
            <person name="Contreras Garrido A."/>
        </authorList>
    </citation>
    <scope>NUCLEOTIDE SEQUENCE [LARGE SCALE GENOMIC DNA]</scope>
</reference>
<sequence>MASRQVPKPRKSGSSKLKADGSPASSTTSTSVDSHISPTSSSARSKPLLHHTHPPASQSKENVTVTVRFRPLSPREIRRGEEIAWYADGETIVRNENNQSIAYAYDRVFGPTTTTRQVYDVAAQHVVNGAMEGTNGNVVTLSVHPTTGTIFAYGVTSSGKTHTMHGDQRSPGIIPLAVKDAFSIIQETPRREFLLRVSYLEIYNEVVNDLLNPVGQNLRIREDEQGTFIEGIKEEVVLSPAHALSLIAAGEEHRHIGSTSFNLLSSRSHTMFTLTIESSPLGEINGGEAVHLSQLNLIDLAGSESSKAETTGLRRKEGSYINKSLLTLGTVISKLTDRKASHVPYRDSKLTRLLQSSLSGHGRVSLICTVTPASSSSEETHNTLKFAHRAKHIEIRAAQNKIIDEKSLIKKYQHEIRQLKEELEELKQGIKPVSQLKDISEDNIVLLKQKLEEEEDAKAALLSRIQRLTKLILVSTKTPQKSRFSYRVDLRRRHSFGEEELAYLPYKRRDLMDDENLEFYVSREGSPEIIDDAFREEKKTRKHGLLNWLKLKKKDNSLGGSSNSDKASAVKSNSTPSTPEGGGSNIHTESRLSEGSPLADQNLEPREDKEAHGSSFHELETPETRRKMIDQMEILREQQKILSEEMALQSRSFKLLSEEAAKAPQNEEIKAEIINLDGDIKSKNDQIAKLGKQILDFVIASHDALDKSDIVQVDYPVQAVSEMRTQLNEKCFELEVKAAENRIIQEQLNQKTCVCESLQEEVANLKQQLSDALELGDITSHMQQSFETPNKNDEKVIQAQAFEIEELKLKAAELSELKEELELRSQKLAEESSYAKGLASAAAVELKALSEEVTRLMTHNGRLAADLAAAAHKSSVTPRGKSGNLRNGRRESLVKRKEQDSSLMELSMRKEREASFEAALVEKVEREAELQRRVEESKQREAYLENELANMWVLVAKLRKSQGDISDSVSETRQIDHFGT</sequence>
<feature type="compositionally biased region" description="Polar residues" evidence="10">
    <location>
        <begin position="23"/>
        <end position="44"/>
    </location>
</feature>
<feature type="coiled-coil region" evidence="9">
    <location>
        <begin position="920"/>
        <end position="947"/>
    </location>
</feature>
<feature type="region of interest" description="Disordered" evidence="10">
    <location>
        <begin position="557"/>
        <end position="625"/>
    </location>
</feature>
<dbReference type="GO" id="GO:0005524">
    <property type="term" value="F:ATP binding"/>
    <property type="evidence" value="ECO:0007669"/>
    <property type="project" value="UniProtKB-UniRule"/>
</dbReference>
<keyword evidence="5 9" id="KW-0175">Coiled coil</keyword>
<dbReference type="InterPro" id="IPR019821">
    <property type="entry name" value="Kinesin_motor_CS"/>
</dbReference>
<dbReference type="EMBL" id="OU466862">
    <property type="protein sequence ID" value="CAH2073830.1"/>
    <property type="molecule type" value="Genomic_DNA"/>
</dbReference>
<feature type="coiled-coil region" evidence="9">
    <location>
        <begin position="625"/>
        <end position="686"/>
    </location>
</feature>
<dbReference type="GO" id="GO:0008017">
    <property type="term" value="F:microtubule binding"/>
    <property type="evidence" value="ECO:0007669"/>
    <property type="project" value="InterPro"/>
</dbReference>
<evidence type="ECO:0000256" key="5">
    <source>
        <dbReference type="ARBA" id="ARBA00023054"/>
    </source>
</evidence>
<dbReference type="PROSITE" id="PS50067">
    <property type="entry name" value="KINESIN_MOTOR_2"/>
    <property type="match status" value="1"/>
</dbReference>
<dbReference type="PANTHER" id="PTHR47968:SF9">
    <property type="entry name" value="KINESIN-LIKE PROTEIN KIN-7K, CHLOROPLASTIC ISOFORM X1"/>
    <property type="match status" value="1"/>
</dbReference>
<feature type="binding site" evidence="7">
    <location>
        <begin position="154"/>
        <end position="161"/>
    </location>
    <ligand>
        <name>ATP</name>
        <dbReference type="ChEBI" id="CHEBI:30616"/>
    </ligand>
</feature>
<evidence type="ECO:0000256" key="4">
    <source>
        <dbReference type="ARBA" id="ARBA00022840"/>
    </source>
</evidence>
<dbReference type="PROSITE" id="PS00411">
    <property type="entry name" value="KINESIN_MOTOR_1"/>
    <property type="match status" value="1"/>
</dbReference>
<evidence type="ECO:0000259" key="11">
    <source>
        <dbReference type="PROSITE" id="PS50067"/>
    </source>
</evidence>
<dbReference type="InterPro" id="IPR027417">
    <property type="entry name" value="P-loop_NTPase"/>
</dbReference>
<dbReference type="Gene3D" id="3.40.850.10">
    <property type="entry name" value="Kinesin motor domain"/>
    <property type="match status" value="1"/>
</dbReference>
<gene>
    <name evidence="12" type="ORF">TAV2_LOCUS19473</name>
</gene>
<keyword evidence="13" id="KW-1185">Reference proteome</keyword>
<feature type="compositionally biased region" description="Polar residues" evidence="10">
    <location>
        <begin position="558"/>
        <end position="578"/>
    </location>
</feature>
<dbReference type="PANTHER" id="PTHR47968">
    <property type="entry name" value="CENTROMERE PROTEIN E"/>
    <property type="match status" value="1"/>
</dbReference>
<comment type="similarity">
    <text evidence="1">Belongs to the TRAFAC class myosin-kinesin ATPase superfamily. Kinesin family. KIN-7 subfamily.</text>
</comment>
<feature type="compositionally biased region" description="Basic and acidic residues" evidence="10">
    <location>
        <begin position="888"/>
        <end position="900"/>
    </location>
</feature>
<dbReference type="FunFam" id="3.40.850.10:FF:000014">
    <property type="entry name" value="Kinesin-like protein KIN-7G"/>
    <property type="match status" value="1"/>
</dbReference>
<evidence type="ECO:0000313" key="12">
    <source>
        <dbReference type="EMBL" id="CAH2073830.1"/>
    </source>
</evidence>
<dbReference type="GO" id="GO:0005874">
    <property type="term" value="C:microtubule"/>
    <property type="evidence" value="ECO:0007669"/>
    <property type="project" value="UniProtKB-KW"/>
</dbReference>
<accession>A0AAU9SX91</accession>
<feature type="region of interest" description="Disordered" evidence="10">
    <location>
        <begin position="869"/>
        <end position="902"/>
    </location>
</feature>
<keyword evidence="2 8" id="KW-0493">Microtubule</keyword>
<evidence type="ECO:0000256" key="10">
    <source>
        <dbReference type="SAM" id="MobiDB-lite"/>
    </source>
</evidence>
<dbReference type="InterPro" id="IPR001752">
    <property type="entry name" value="Kinesin_motor_dom"/>
</dbReference>
<dbReference type="InterPro" id="IPR027640">
    <property type="entry name" value="Kinesin-like_fam"/>
</dbReference>
<proteinExistence type="inferred from homology"/>
<dbReference type="GO" id="GO:0007018">
    <property type="term" value="P:microtubule-based movement"/>
    <property type="evidence" value="ECO:0007669"/>
    <property type="project" value="InterPro"/>
</dbReference>
<feature type="compositionally biased region" description="Basic and acidic residues" evidence="10">
    <location>
        <begin position="603"/>
        <end position="625"/>
    </location>
</feature>
<dbReference type="AlphaFoldDB" id="A0AAU9SX91"/>
<keyword evidence="6 7" id="KW-0505">Motor protein</keyword>
<dbReference type="Proteomes" id="UP000836841">
    <property type="component" value="Chromosome 6"/>
</dbReference>
<dbReference type="SUPFAM" id="SSF52540">
    <property type="entry name" value="P-loop containing nucleoside triphosphate hydrolases"/>
    <property type="match status" value="1"/>
</dbReference>
<keyword evidence="4 7" id="KW-0067">ATP-binding</keyword>
<evidence type="ECO:0000256" key="6">
    <source>
        <dbReference type="ARBA" id="ARBA00023175"/>
    </source>
</evidence>
<keyword evidence="3 7" id="KW-0547">Nucleotide-binding</keyword>
<feature type="region of interest" description="Disordered" evidence="10">
    <location>
        <begin position="1"/>
        <end position="62"/>
    </location>
</feature>
<dbReference type="InterPro" id="IPR036961">
    <property type="entry name" value="Kinesin_motor_dom_sf"/>
</dbReference>
<dbReference type="SMART" id="SM00129">
    <property type="entry name" value="KISc"/>
    <property type="match status" value="1"/>
</dbReference>